<comment type="caution">
    <text evidence="6">The sequence shown here is derived from an EMBL/GenBank/DDBJ whole genome shotgun (WGS) entry which is preliminary data.</text>
</comment>
<dbReference type="SUPFAM" id="SSF53649">
    <property type="entry name" value="Alkaline phosphatase-like"/>
    <property type="match status" value="1"/>
</dbReference>
<evidence type="ECO:0000313" key="6">
    <source>
        <dbReference type="EMBL" id="MCF2949379.1"/>
    </source>
</evidence>
<dbReference type="PROSITE" id="PS00149">
    <property type="entry name" value="SULFATASE_2"/>
    <property type="match status" value="1"/>
</dbReference>
<evidence type="ECO:0000256" key="4">
    <source>
        <dbReference type="ARBA" id="ARBA00022837"/>
    </source>
</evidence>
<dbReference type="InterPro" id="IPR017850">
    <property type="entry name" value="Alkaline_phosphatase_core_sf"/>
</dbReference>
<dbReference type="PANTHER" id="PTHR42693">
    <property type="entry name" value="ARYLSULFATASE FAMILY MEMBER"/>
    <property type="match status" value="1"/>
</dbReference>
<dbReference type="InterPro" id="IPR024607">
    <property type="entry name" value="Sulfatase_CS"/>
</dbReference>
<evidence type="ECO:0000259" key="5">
    <source>
        <dbReference type="Pfam" id="PF00884"/>
    </source>
</evidence>
<dbReference type="Proteomes" id="UP001521137">
    <property type="component" value="Unassembled WGS sequence"/>
</dbReference>
<evidence type="ECO:0000256" key="1">
    <source>
        <dbReference type="ARBA" id="ARBA00008779"/>
    </source>
</evidence>
<protein>
    <submittedName>
        <fullName evidence="6">Arylsulfatase</fullName>
    </submittedName>
</protein>
<gene>
    <name evidence="6" type="ORF">L0668_14765</name>
</gene>
<keyword evidence="3" id="KW-0378">Hydrolase</keyword>
<keyword evidence="4" id="KW-0106">Calcium</keyword>
<reference evidence="6 7" key="1">
    <citation type="submission" date="2022-01" db="EMBL/GenBank/DDBJ databases">
        <title>Paraglaciecola sp. G1-23.</title>
        <authorList>
            <person name="Jin M.S."/>
            <person name="Han D.M."/>
            <person name="Kim H.M."/>
            <person name="Jeon C.O."/>
        </authorList>
    </citation>
    <scope>NUCLEOTIDE SEQUENCE [LARGE SCALE GENOMIC DNA]</scope>
    <source>
        <strain evidence="6 7">G1-23</strain>
    </source>
</reference>
<evidence type="ECO:0000313" key="7">
    <source>
        <dbReference type="Proteomes" id="UP001521137"/>
    </source>
</evidence>
<sequence>MKDTKPNIVIFYVDDLGYGDLSSYGMTATQTPNVDALAKEGIRFTDAHSSAATCTPSRYSLLTGQFAFRNDAAILPGDAPLIIDHTKPTLPKMLKKAGYKTAVVGKWHLGLGDGFVDWNKDVKPGPLELGFDYSFLMPATGDRVPTVYLENHKVVNLDPNDPITISYEKRIGDRPVGTESPALLKQTADLQHSRTIINGISRIGWMAGGKAAEWVDEDFPHVFTDKAKDFIKDSKDAPFMLFFPFHDIHVPRVPNQMFAGKSGMGPRGDAILQMDWMTGQIVDELKKQGVYDNTIILYSSDNGPVMDDGYADQAEELKGEHDPAGGFRGGKYSAYEAGTRVPMIVTYPNGMKNKGDSDALISHIDFYKSLATLTGAPLEQGEAIDSLDVLPALLDNTVDAREEMLEESFTLSLRSGKWKYVAPFNGTTPGWLANKTAIENGLRAEPQLFDLSQDVTEQINVAARYPDVVAKLHARIQAIKAKK</sequence>
<dbReference type="Gene3D" id="3.40.720.10">
    <property type="entry name" value="Alkaline Phosphatase, subunit A"/>
    <property type="match status" value="1"/>
</dbReference>
<evidence type="ECO:0000256" key="2">
    <source>
        <dbReference type="ARBA" id="ARBA00022723"/>
    </source>
</evidence>
<dbReference type="Pfam" id="PF00884">
    <property type="entry name" value="Sulfatase"/>
    <property type="match status" value="1"/>
</dbReference>
<keyword evidence="2" id="KW-0479">Metal-binding</keyword>
<dbReference type="InterPro" id="IPR000917">
    <property type="entry name" value="Sulfatase_N"/>
</dbReference>
<dbReference type="CDD" id="cd16143">
    <property type="entry name" value="ARS_like"/>
    <property type="match status" value="1"/>
</dbReference>
<accession>A0ABS9D8Y1</accession>
<feature type="domain" description="Sulfatase N-terminal" evidence="5">
    <location>
        <begin position="6"/>
        <end position="376"/>
    </location>
</feature>
<dbReference type="InterPro" id="IPR050738">
    <property type="entry name" value="Sulfatase"/>
</dbReference>
<dbReference type="EMBL" id="JAKGAS010000008">
    <property type="protein sequence ID" value="MCF2949379.1"/>
    <property type="molecule type" value="Genomic_DNA"/>
</dbReference>
<dbReference type="PANTHER" id="PTHR42693:SF53">
    <property type="entry name" value="ENDO-4-O-SULFATASE"/>
    <property type="match status" value="1"/>
</dbReference>
<evidence type="ECO:0000256" key="3">
    <source>
        <dbReference type="ARBA" id="ARBA00022801"/>
    </source>
</evidence>
<comment type="similarity">
    <text evidence="1">Belongs to the sulfatase family.</text>
</comment>
<keyword evidence="7" id="KW-1185">Reference proteome</keyword>
<name>A0ABS9D8Y1_9ALTE</name>
<proteinExistence type="inferred from homology"/>
<dbReference type="PROSITE" id="PS00523">
    <property type="entry name" value="SULFATASE_1"/>
    <property type="match status" value="1"/>
</dbReference>
<organism evidence="6 7">
    <name type="scientific">Paraglaciecola algarum</name>
    <dbReference type="NCBI Taxonomy" id="3050085"/>
    <lineage>
        <taxon>Bacteria</taxon>
        <taxon>Pseudomonadati</taxon>
        <taxon>Pseudomonadota</taxon>
        <taxon>Gammaproteobacteria</taxon>
        <taxon>Alteromonadales</taxon>
        <taxon>Alteromonadaceae</taxon>
        <taxon>Paraglaciecola</taxon>
    </lineage>
</organism>
<dbReference type="Gene3D" id="3.30.1120.10">
    <property type="match status" value="1"/>
</dbReference>